<dbReference type="InterPro" id="IPR051531">
    <property type="entry name" value="N-acetyltransferase"/>
</dbReference>
<evidence type="ECO:0000313" key="3">
    <source>
        <dbReference type="Proteomes" id="UP000027192"/>
    </source>
</evidence>
<keyword evidence="3" id="KW-1185">Reference proteome</keyword>
<dbReference type="GO" id="GO:0016747">
    <property type="term" value="F:acyltransferase activity, transferring groups other than amino-acyl groups"/>
    <property type="evidence" value="ECO:0007669"/>
    <property type="project" value="InterPro"/>
</dbReference>
<dbReference type="PANTHER" id="PTHR43792:SF1">
    <property type="entry name" value="N-ACETYLTRANSFERASE DOMAIN-CONTAINING PROTEIN"/>
    <property type="match status" value="1"/>
</dbReference>
<dbReference type="OrthoDB" id="7852312at2"/>
<accession>A0A066S1B1</accession>
<dbReference type="PROSITE" id="PS51186">
    <property type="entry name" value="GNAT"/>
    <property type="match status" value="1"/>
</dbReference>
<evidence type="ECO:0000313" key="2">
    <source>
        <dbReference type="EMBL" id="KDM93438.1"/>
    </source>
</evidence>
<comment type="caution">
    <text evidence="2">The sequence shown here is derived from an EMBL/GenBank/DDBJ whole genome shotgun (WGS) entry which is preliminary data.</text>
</comment>
<dbReference type="AlphaFoldDB" id="A0A066S1B1"/>
<proteinExistence type="predicted"/>
<protein>
    <submittedName>
        <fullName evidence="2">Acetyltransferase</fullName>
    </submittedName>
</protein>
<evidence type="ECO:0000259" key="1">
    <source>
        <dbReference type="PROSITE" id="PS51186"/>
    </source>
</evidence>
<feature type="domain" description="N-acetyltransferase" evidence="1">
    <location>
        <begin position="8"/>
        <end position="162"/>
    </location>
</feature>
<dbReference type="STRING" id="1654360.EA58_00815"/>
<dbReference type="PANTHER" id="PTHR43792">
    <property type="entry name" value="GNAT FAMILY, PUTATIVE (AFU_ORTHOLOGUE AFUA_3G00765)-RELATED-RELATED"/>
    <property type="match status" value="1"/>
</dbReference>
<keyword evidence="2" id="KW-0808">Transferase</keyword>
<dbReference type="CDD" id="cd04301">
    <property type="entry name" value="NAT_SF"/>
    <property type="match status" value="1"/>
</dbReference>
<reference evidence="2 3" key="1">
    <citation type="submission" date="2014-04" db="EMBL/GenBank/DDBJ databases">
        <title>Draft genome sequence of Photobacterium halotolerans S2753: a solonamide, ngercheumicin and holomycin producer.</title>
        <authorList>
            <person name="Machado H.R."/>
            <person name="Gram L."/>
        </authorList>
    </citation>
    <scope>NUCLEOTIDE SEQUENCE [LARGE SCALE GENOMIC DNA]</scope>
    <source>
        <strain evidence="2 3">S2753</strain>
    </source>
</reference>
<organism evidence="2 3">
    <name type="scientific">Photobacterium galatheae</name>
    <dbReference type="NCBI Taxonomy" id="1654360"/>
    <lineage>
        <taxon>Bacteria</taxon>
        <taxon>Pseudomonadati</taxon>
        <taxon>Pseudomonadota</taxon>
        <taxon>Gammaproteobacteria</taxon>
        <taxon>Vibrionales</taxon>
        <taxon>Vibrionaceae</taxon>
        <taxon>Photobacterium</taxon>
    </lineage>
</organism>
<dbReference type="InterPro" id="IPR016181">
    <property type="entry name" value="Acyl_CoA_acyltransferase"/>
</dbReference>
<dbReference type="RefSeq" id="WP_036747741.1">
    <property type="nucleotide sequence ID" value="NZ_JAGSGC010000001.1"/>
</dbReference>
<sequence length="172" mass="19419">MKLETPQLIMTPITQADWSLFYALHVTPVVIEKCFDAPSEEELKTKFEARLKGWTPESDNWLTLVITEKQTHQKVGITGFFLDDGIAEVGYLFMPEFYGKGYGTESLRAVINWAKDECGIDIFKAVVTAGNIASERVLEKCGFTLQEKIPDAYEIGGKKYADHIFTKEAEVK</sequence>
<gene>
    <name evidence="2" type="ORF">EA58_00815</name>
</gene>
<dbReference type="EMBL" id="JMIB01000002">
    <property type="protein sequence ID" value="KDM93438.1"/>
    <property type="molecule type" value="Genomic_DNA"/>
</dbReference>
<dbReference type="Proteomes" id="UP000027192">
    <property type="component" value="Unassembled WGS sequence"/>
</dbReference>
<dbReference type="Pfam" id="PF13302">
    <property type="entry name" value="Acetyltransf_3"/>
    <property type="match status" value="1"/>
</dbReference>
<dbReference type="SUPFAM" id="SSF55729">
    <property type="entry name" value="Acyl-CoA N-acyltransferases (Nat)"/>
    <property type="match status" value="1"/>
</dbReference>
<dbReference type="Gene3D" id="3.40.630.30">
    <property type="match status" value="1"/>
</dbReference>
<dbReference type="InterPro" id="IPR000182">
    <property type="entry name" value="GNAT_dom"/>
</dbReference>
<name>A0A066S1B1_9GAMM</name>